<dbReference type="Pfam" id="PF07831">
    <property type="entry name" value="PYNP_C"/>
    <property type="match status" value="1"/>
</dbReference>
<accession>A0A679IUT2</accession>
<dbReference type="GO" id="GO:0046104">
    <property type="term" value="P:thymidine metabolic process"/>
    <property type="evidence" value="ECO:0007669"/>
    <property type="project" value="UniProtKB-UniRule"/>
</dbReference>
<reference evidence="9" key="1">
    <citation type="submission" date="2019-12" db="EMBL/GenBank/DDBJ databases">
        <authorList>
            <person name="Cremers G."/>
        </authorList>
    </citation>
    <scope>NUCLEOTIDE SEQUENCE</scope>
    <source>
        <strain evidence="9">Mbul1</strain>
    </source>
</reference>
<dbReference type="InterPro" id="IPR036566">
    <property type="entry name" value="PYNP-like_C_sf"/>
</dbReference>
<feature type="domain" description="Pyrimidine nucleoside phosphorylase C-terminal" evidence="8">
    <location>
        <begin position="346"/>
        <end position="417"/>
    </location>
</feature>
<comment type="similarity">
    <text evidence="1 7">Belongs to the thymidine/pyrimidine-nucleoside phosphorylase family.</text>
</comment>
<dbReference type="EMBL" id="LR743504">
    <property type="protein sequence ID" value="CAA2099788.1"/>
    <property type="molecule type" value="Genomic_DNA"/>
</dbReference>
<dbReference type="GO" id="GO:0005829">
    <property type="term" value="C:cytosol"/>
    <property type="evidence" value="ECO:0007669"/>
    <property type="project" value="TreeGrafter"/>
</dbReference>
<dbReference type="NCBIfam" id="TIGR02644">
    <property type="entry name" value="Y_phosphoryl"/>
    <property type="match status" value="1"/>
</dbReference>
<dbReference type="SUPFAM" id="SSF52418">
    <property type="entry name" value="Nucleoside phosphorylase/phosphoribosyltransferase catalytic domain"/>
    <property type="match status" value="1"/>
</dbReference>
<dbReference type="InterPro" id="IPR013102">
    <property type="entry name" value="PYNP_C"/>
</dbReference>
<sequence>MLPQELIRAKRDGRVLADAEIIGFISGLTDGRVTEGQAAAFAMAVFFRGLSLPERVALTRAMTHSGTVLDWDLPGPVLDKHSTGGVGDTVSLALAPMVAACGGYVPMISGRGLGHTGGTLDKLASIPGYDATPGLDRFRSVTRSIGCAIIGQTADLAPADRRLYAIRDVTGTVESLDLITASILSKKLAAGLGGLVMDVKIGSGAFMAGTDEARALAESIVTVANDAGLKTVALITDMDAPLASSAGNALEVAYAVDYLIGRTCEPAFHVVTVALCAEMLVLGGLATDIAEASRRVEDARDSGRAAEIFGCMVSALGGPADFIEKADRYRPVAPVIRAVKSLATGVVSQIETREIGLAVIALGGGRTRPQDGIDPAVGLSSLARPGDASDILGIVHARTETQADAAEASLRAAYRITPDAPLPRPHIIQRIA</sequence>
<evidence type="ECO:0000256" key="2">
    <source>
        <dbReference type="ARBA" id="ARBA00011738"/>
    </source>
</evidence>
<dbReference type="AlphaFoldDB" id="A0A679IUT2"/>
<dbReference type="InterPro" id="IPR013465">
    <property type="entry name" value="Thymidine_Pase"/>
</dbReference>
<dbReference type="PIRSF" id="PIRSF000478">
    <property type="entry name" value="TP_PyNP"/>
    <property type="match status" value="1"/>
</dbReference>
<dbReference type="NCBIfam" id="TIGR02643">
    <property type="entry name" value="T_phosphoryl"/>
    <property type="match status" value="1"/>
</dbReference>
<evidence type="ECO:0000256" key="1">
    <source>
        <dbReference type="ARBA" id="ARBA00006915"/>
    </source>
</evidence>
<dbReference type="FunFam" id="3.40.1030.10:FF:000003">
    <property type="entry name" value="Pyrimidine-nucleoside phosphorylase"/>
    <property type="match status" value="1"/>
</dbReference>
<dbReference type="PANTHER" id="PTHR10515:SF0">
    <property type="entry name" value="THYMIDINE PHOSPHORYLASE"/>
    <property type="match status" value="1"/>
</dbReference>
<evidence type="ECO:0000259" key="8">
    <source>
        <dbReference type="SMART" id="SM00941"/>
    </source>
</evidence>
<evidence type="ECO:0000313" key="9">
    <source>
        <dbReference type="EMBL" id="CAA2099788.1"/>
    </source>
</evidence>
<evidence type="ECO:0000256" key="7">
    <source>
        <dbReference type="HAMAP-Rule" id="MF_01628"/>
    </source>
</evidence>
<dbReference type="SUPFAM" id="SSF47648">
    <property type="entry name" value="Nucleoside phosphorylase/phosphoribosyltransferase N-terminal domain"/>
    <property type="match status" value="1"/>
</dbReference>
<dbReference type="InterPro" id="IPR000053">
    <property type="entry name" value="Thymidine/pyrmidine_PPase"/>
</dbReference>
<dbReference type="InterPro" id="IPR000312">
    <property type="entry name" value="Glycosyl_Trfase_fam3"/>
</dbReference>
<evidence type="ECO:0000256" key="4">
    <source>
        <dbReference type="ARBA" id="ARBA00022676"/>
    </source>
</evidence>
<dbReference type="HAMAP" id="MF_01628">
    <property type="entry name" value="Thymid_phosp"/>
    <property type="match status" value="1"/>
</dbReference>
<gene>
    <name evidence="7 9" type="primary">deoA</name>
    <name evidence="9" type="ORF">MBUL_00330</name>
</gene>
<evidence type="ECO:0000256" key="5">
    <source>
        <dbReference type="ARBA" id="ARBA00022679"/>
    </source>
</evidence>
<dbReference type="Gene3D" id="3.90.1170.30">
    <property type="entry name" value="Pyrimidine nucleoside phosphorylase-like, C-terminal domain"/>
    <property type="match status" value="1"/>
</dbReference>
<dbReference type="PANTHER" id="PTHR10515">
    <property type="entry name" value="THYMIDINE PHOSPHORYLASE"/>
    <property type="match status" value="1"/>
</dbReference>
<dbReference type="InterPro" id="IPR017459">
    <property type="entry name" value="Glycosyl_Trfase_fam3_N_dom"/>
</dbReference>
<evidence type="ECO:0000256" key="6">
    <source>
        <dbReference type="ARBA" id="ARBA00048550"/>
    </source>
</evidence>
<comment type="catalytic activity">
    <reaction evidence="6 7">
        <text>thymidine + phosphate = 2-deoxy-alpha-D-ribose 1-phosphate + thymine</text>
        <dbReference type="Rhea" id="RHEA:16037"/>
        <dbReference type="ChEBI" id="CHEBI:17748"/>
        <dbReference type="ChEBI" id="CHEBI:17821"/>
        <dbReference type="ChEBI" id="CHEBI:43474"/>
        <dbReference type="ChEBI" id="CHEBI:57259"/>
        <dbReference type="EC" id="2.4.2.4"/>
    </reaction>
</comment>
<keyword evidence="4 7" id="KW-0328">Glycosyltransferase</keyword>
<comment type="subunit">
    <text evidence="2 7">Homodimer.</text>
</comment>
<dbReference type="InterPro" id="IPR036320">
    <property type="entry name" value="Glycosyl_Trfase_fam3_N_dom_sf"/>
</dbReference>
<organism evidence="9">
    <name type="scientific">Methylobacterium bullatum</name>
    <dbReference type="NCBI Taxonomy" id="570505"/>
    <lineage>
        <taxon>Bacteria</taxon>
        <taxon>Pseudomonadati</taxon>
        <taxon>Pseudomonadota</taxon>
        <taxon>Alphaproteobacteria</taxon>
        <taxon>Hyphomicrobiales</taxon>
        <taxon>Methylobacteriaceae</taxon>
        <taxon>Methylobacterium</taxon>
    </lineage>
</organism>
<name>A0A679IUT2_9HYPH</name>
<keyword evidence="5 7" id="KW-0808">Transferase</keyword>
<dbReference type="InterPro" id="IPR035902">
    <property type="entry name" value="Nuc_phospho_transferase"/>
</dbReference>
<dbReference type="Pfam" id="PF00591">
    <property type="entry name" value="Glycos_transf_3"/>
    <property type="match status" value="1"/>
</dbReference>
<dbReference type="NCBIfam" id="NF004490">
    <property type="entry name" value="PRK05820.1"/>
    <property type="match status" value="1"/>
</dbReference>
<dbReference type="SUPFAM" id="SSF54680">
    <property type="entry name" value="Pyrimidine nucleoside phosphorylase C-terminal domain"/>
    <property type="match status" value="1"/>
</dbReference>
<dbReference type="GO" id="GO:0004645">
    <property type="term" value="F:1,4-alpha-oligoglucan phosphorylase activity"/>
    <property type="evidence" value="ECO:0007669"/>
    <property type="project" value="InterPro"/>
</dbReference>
<dbReference type="GO" id="GO:0009032">
    <property type="term" value="F:thymidine phosphorylase activity"/>
    <property type="evidence" value="ECO:0007669"/>
    <property type="project" value="UniProtKB-UniRule"/>
</dbReference>
<dbReference type="GO" id="GO:0006206">
    <property type="term" value="P:pyrimidine nucleobase metabolic process"/>
    <property type="evidence" value="ECO:0007669"/>
    <property type="project" value="InterPro"/>
</dbReference>
<comment type="pathway">
    <text evidence="7">Pyrimidine metabolism; dTMP biosynthesis via salvage pathway; dTMP from thymine: step 1/2.</text>
</comment>
<evidence type="ECO:0000256" key="3">
    <source>
        <dbReference type="ARBA" id="ARBA00011892"/>
    </source>
</evidence>
<dbReference type="EC" id="2.4.2.4" evidence="3 7"/>
<dbReference type="InterPro" id="IPR018090">
    <property type="entry name" value="Pyrmidine_PPas_bac/euk"/>
</dbReference>
<dbReference type="UniPathway" id="UPA00578">
    <property type="reaction ID" value="UER00638"/>
</dbReference>
<dbReference type="SMART" id="SM00941">
    <property type="entry name" value="PYNP_C"/>
    <property type="match status" value="1"/>
</dbReference>
<dbReference type="Pfam" id="PF02885">
    <property type="entry name" value="Glycos_trans_3N"/>
    <property type="match status" value="1"/>
</dbReference>
<proteinExistence type="inferred from homology"/>
<comment type="function">
    <text evidence="7">The enzymes which catalyze the reversible phosphorolysis of pyrimidine nucleosides are involved in the degradation of these compounds and in their utilization as carbon and energy sources, or in the rescue of pyrimidine bases for nucleotide synthesis.</text>
</comment>
<protein>
    <recommendedName>
        <fullName evidence="3 7">Thymidine phosphorylase</fullName>
        <ecNumber evidence="3 7">2.4.2.4</ecNumber>
    </recommendedName>
    <alternativeName>
        <fullName evidence="7">TdRPase</fullName>
    </alternativeName>
</protein>
<dbReference type="Gene3D" id="3.40.1030.10">
    <property type="entry name" value="Nucleoside phosphorylase/phosphoribosyltransferase catalytic domain"/>
    <property type="match status" value="1"/>
</dbReference>
<dbReference type="Gene3D" id="1.20.970.10">
    <property type="entry name" value="Transferase, Pyrimidine Nucleoside Phosphorylase, Chain C"/>
    <property type="match status" value="1"/>
</dbReference>